<dbReference type="AlphaFoldDB" id="A0A388LCU8"/>
<evidence type="ECO:0000313" key="1">
    <source>
        <dbReference type="EMBL" id="GBG80116.1"/>
    </source>
</evidence>
<sequence length="149" mass="16656">MAANLVSRGHILGRVVMAYELTDSRDFTEGREFKFMASVTRHSIRHYEIDSRGELMLRLAVGIGYENDFLRDVIVNVSKEHDDVPNRPEGVGEDVVELMIQLMTLSLLKEHDGRLAGIVEWEAILDAPLEGRNYLRGEVGFRGGLASAG</sequence>
<name>A0A388LCU8_CHABU</name>
<dbReference type="EMBL" id="BFEA01000337">
    <property type="protein sequence ID" value="GBG80116.1"/>
    <property type="molecule type" value="Genomic_DNA"/>
</dbReference>
<keyword evidence="2" id="KW-1185">Reference proteome</keyword>
<dbReference type="STRING" id="69332.A0A388LCU8"/>
<gene>
    <name evidence="1" type="ORF">CBR_g30483</name>
</gene>
<accession>A0A388LCU8</accession>
<evidence type="ECO:0000313" key="2">
    <source>
        <dbReference type="Proteomes" id="UP000265515"/>
    </source>
</evidence>
<proteinExistence type="predicted"/>
<dbReference type="Gramene" id="GBG80116">
    <property type="protein sequence ID" value="GBG80116"/>
    <property type="gene ID" value="CBR_g30483"/>
</dbReference>
<organism evidence="1 2">
    <name type="scientific">Chara braunii</name>
    <name type="common">Braun's stonewort</name>
    <dbReference type="NCBI Taxonomy" id="69332"/>
    <lineage>
        <taxon>Eukaryota</taxon>
        <taxon>Viridiplantae</taxon>
        <taxon>Streptophyta</taxon>
        <taxon>Charophyceae</taxon>
        <taxon>Charales</taxon>
        <taxon>Characeae</taxon>
        <taxon>Chara</taxon>
    </lineage>
</organism>
<comment type="caution">
    <text evidence="1">The sequence shown here is derived from an EMBL/GenBank/DDBJ whole genome shotgun (WGS) entry which is preliminary data.</text>
</comment>
<reference evidence="1 2" key="1">
    <citation type="journal article" date="2018" name="Cell">
        <title>The Chara Genome: Secondary Complexity and Implications for Plant Terrestrialization.</title>
        <authorList>
            <person name="Nishiyama T."/>
            <person name="Sakayama H."/>
            <person name="Vries J.D."/>
            <person name="Buschmann H."/>
            <person name="Saint-Marcoux D."/>
            <person name="Ullrich K.K."/>
            <person name="Haas F.B."/>
            <person name="Vanderstraeten L."/>
            <person name="Becker D."/>
            <person name="Lang D."/>
            <person name="Vosolsobe S."/>
            <person name="Rombauts S."/>
            <person name="Wilhelmsson P.K.I."/>
            <person name="Janitza P."/>
            <person name="Kern R."/>
            <person name="Heyl A."/>
            <person name="Rumpler F."/>
            <person name="Villalobos L.I.A.C."/>
            <person name="Clay J.M."/>
            <person name="Skokan R."/>
            <person name="Toyoda A."/>
            <person name="Suzuki Y."/>
            <person name="Kagoshima H."/>
            <person name="Schijlen E."/>
            <person name="Tajeshwar N."/>
            <person name="Catarino B."/>
            <person name="Hetherington A.J."/>
            <person name="Saltykova A."/>
            <person name="Bonnot C."/>
            <person name="Breuninger H."/>
            <person name="Symeonidi A."/>
            <person name="Radhakrishnan G.V."/>
            <person name="Van Nieuwerburgh F."/>
            <person name="Deforce D."/>
            <person name="Chang C."/>
            <person name="Karol K.G."/>
            <person name="Hedrich R."/>
            <person name="Ulvskov P."/>
            <person name="Glockner G."/>
            <person name="Delwiche C.F."/>
            <person name="Petrasek J."/>
            <person name="Van de Peer Y."/>
            <person name="Friml J."/>
            <person name="Beilby M."/>
            <person name="Dolan L."/>
            <person name="Kohara Y."/>
            <person name="Sugano S."/>
            <person name="Fujiyama A."/>
            <person name="Delaux P.-M."/>
            <person name="Quint M."/>
            <person name="TheiBen G."/>
            <person name="Hagemann M."/>
            <person name="Harholt J."/>
            <person name="Dunand C."/>
            <person name="Zachgo S."/>
            <person name="Langdale J."/>
            <person name="Maumus F."/>
            <person name="Straeten D.V.D."/>
            <person name="Gould S.B."/>
            <person name="Rensing S.A."/>
        </authorList>
    </citation>
    <scope>NUCLEOTIDE SEQUENCE [LARGE SCALE GENOMIC DNA]</scope>
    <source>
        <strain evidence="1 2">S276</strain>
    </source>
</reference>
<dbReference type="Proteomes" id="UP000265515">
    <property type="component" value="Unassembled WGS sequence"/>
</dbReference>
<protein>
    <submittedName>
        <fullName evidence="1">Uncharacterized protein</fullName>
    </submittedName>
</protein>